<protein>
    <submittedName>
        <fullName evidence="1">30476_t:CDS:1</fullName>
    </submittedName>
</protein>
<keyword evidence="2" id="KW-1185">Reference proteome</keyword>
<evidence type="ECO:0000313" key="1">
    <source>
        <dbReference type="EMBL" id="CAG8856149.1"/>
    </source>
</evidence>
<gene>
    <name evidence="1" type="ORF">GMARGA_LOCUS44970</name>
</gene>
<organism evidence="1 2">
    <name type="scientific">Gigaspora margarita</name>
    <dbReference type="NCBI Taxonomy" id="4874"/>
    <lineage>
        <taxon>Eukaryota</taxon>
        <taxon>Fungi</taxon>
        <taxon>Fungi incertae sedis</taxon>
        <taxon>Mucoromycota</taxon>
        <taxon>Glomeromycotina</taxon>
        <taxon>Glomeromycetes</taxon>
        <taxon>Diversisporales</taxon>
        <taxon>Gigasporaceae</taxon>
        <taxon>Gigaspora</taxon>
    </lineage>
</organism>
<dbReference type="InterPro" id="IPR009091">
    <property type="entry name" value="RCC1/BLIP-II"/>
</dbReference>
<sequence>MPPKRIYEMIKIPKLATQGSKYTKLFVIGSNICGELGLGESVEEGNILEMFKVWSTFILVTKSKENSNETDKNVPVYVQGLDDIRIVKVAC</sequence>
<evidence type="ECO:0000313" key="2">
    <source>
        <dbReference type="Proteomes" id="UP000789901"/>
    </source>
</evidence>
<dbReference type="SUPFAM" id="SSF50985">
    <property type="entry name" value="RCC1/BLIP-II"/>
    <property type="match status" value="1"/>
</dbReference>
<feature type="non-terminal residue" evidence="1">
    <location>
        <position position="91"/>
    </location>
</feature>
<dbReference type="Proteomes" id="UP000789901">
    <property type="component" value="Unassembled WGS sequence"/>
</dbReference>
<proteinExistence type="predicted"/>
<name>A0ABN7XQ00_GIGMA</name>
<reference evidence="1 2" key="1">
    <citation type="submission" date="2021-06" db="EMBL/GenBank/DDBJ databases">
        <authorList>
            <person name="Kallberg Y."/>
            <person name="Tangrot J."/>
            <person name="Rosling A."/>
        </authorList>
    </citation>
    <scope>NUCLEOTIDE SEQUENCE [LARGE SCALE GENOMIC DNA]</scope>
    <source>
        <strain evidence="1 2">120-4 pot B 10/14</strain>
    </source>
</reference>
<dbReference type="EMBL" id="CAJVQB010156628">
    <property type="protein sequence ID" value="CAG8856149.1"/>
    <property type="molecule type" value="Genomic_DNA"/>
</dbReference>
<comment type="caution">
    <text evidence="1">The sequence shown here is derived from an EMBL/GenBank/DDBJ whole genome shotgun (WGS) entry which is preliminary data.</text>
</comment>
<accession>A0ABN7XQ00</accession>